<name>A0ABV7XRW6_9FLAO</name>
<evidence type="ECO:0000313" key="2">
    <source>
        <dbReference type="Proteomes" id="UP001595735"/>
    </source>
</evidence>
<dbReference type="Proteomes" id="UP001595735">
    <property type="component" value="Unassembled WGS sequence"/>
</dbReference>
<proteinExistence type="predicted"/>
<dbReference type="RefSeq" id="WP_290301799.1">
    <property type="nucleotide sequence ID" value="NZ_JAUFQR010000003.1"/>
</dbReference>
<accession>A0ABV7XRW6</accession>
<reference evidence="2" key="1">
    <citation type="journal article" date="2019" name="Int. J. Syst. Evol. Microbiol.">
        <title>The Global Catalogue of Microorganisms (GCM) 10K type strain sequencing project: providing services to taxonomists for standard genome sequencing and annotation.</title>
        <authorList>
            <consortium name="The Broad Institute Genomics Platform"/>
            <consortium name="The Broad Institute Genome Sequencing Center for Infectious Disease"/>
            <person name="Wu L."/>
            <person name="Ma J."/>
        </authorList>
    </citation>
    <scope>NUCLEOTIDE SEQUENCE [LARGE SCALE GENOMIC DNA]</scope>
    <source>
        <strain evidence="2">CECT 7798</strain>
    </source>
</reference>
<evidence type="ECO:0000313" key="1">
    <source>
        <dbReference type="EMBL" id="MFC3754569.1"/>
    </source>
</evidence>
<keyword evidence="2" id="KW-1185">Reference proteome</keyword>
<sequence>MEMKIVPNTYISDDDLIQKFTCYEYYKKGLSAEEEDTLMF</sequence>
<organism evidence="1 2">
    <name type="scientific">Chryseobacterium tructae</name>
    <dbReference type="NCBI Taxonomy" id="1037380"/>
    <lineage>
        <taxon>Bacteria</taxon>
        <taxon>Pseudomonadati</taxon>
        <taxon>Bacteroidota</taxon>
        <taxon>Flavobacteriia</taxon>
        <taxon>Flavobacteriales</taxon>
        <taxon>Weeksellaceae</taxon>
        <taxon>Chryseobacterium group</taxon>
        <taxon>Chryseobacterium</taxon>
    </lineage>
</organism>
<dbReference type="EMBL" id="JBHRYO010000001">
    <property type="protein sequence ID" value="MFC3754569.1"/>
    <property type="molecule type" value="Genomic_DNA"/>
</dbReference>
<comment type="caution">
    <text evidence="1">The sequence shown here is derived from an EMBL/GenBank/DDBJ whole genome shotgun (WGS) entry which is preliminary data.</text>
</comment>
<protein>
    <submittedName>
        <fullName evidence="1">Uncharacterized protein</fullName>
    </submittedName>
</protein>
<gene>
    <name evidence="1" type="ORF">ACFONJ_01110</name>
</gene>